<evidence type="ECO:0000256" key="1">
    <source>
        <dbReference type="SAM" id="MobiDB-lite"/>
    </source>
</evidence>
<dbReference type="AlphaFoldDB" id="A0A9P0JQ18"/>
<accession>A0A9P0JQ18</accession>
<organism evidence="2 3">
    <name type="scientific">Acanthoscelides obtectus</name>
    <name type="common">Bean weevil</name>
    <name type="synonym">Bruchus obtectus</name>
    <dbReference type="NCBI Taxonomy" id="200917"/>
    <lineage>
        <taxon>Eukaryota</taxon>
        <taxon>Metazoa</taxon>
        <taxon>Ecdysozoa</taxon>
        <taxon>Arthropoda</taxon>
        <taxon>Hexapoda</taxon>
        <taxon>Insecta</taxon>
        <taxon>Pterygota</taxon>
        <taxon>Neoptera</taxon>
        <taxon>Endopterygota</taxon>
        <taxon>Coleoptera</taxon>
        <taxon>Polyphaga</taxon>
        <taxon>Cucujiformia</taxon>
        <taxon>Chrysomeloidea</taxon>
        <taxon>Chrysomelidae</taxon>
        <taxon>Bruchinae</taxon>
        <taxon>Bruchini</taxon>
        <taxon>Acanthoscelides</taxon>
    </lineage>
</organism>
<feature type="compositionally biased region" description="Basic and acidic residues" evidence="1">
    <location>
        <begin position="91"/>
        <end position="102"/>
    </location>
</feature>
<dbReference type="Proteomes" id="UP001152888">
    <property type="component" value="Unassembled WGS sequence"/>
</dbReference>
<feature type="region of interest" description="Disordered" evidence="1">
    <location>
        <begin position="1"/>
        <end position="39"/>
    </location>
</feature>
<keyword evidence="3" id="KW-1185">Reference proteome</keyword>
<evidence type="ECO:0000313" key="2">
    <source>
        <dbReference type="EMBL" id="CAH1957917.1"/>
    </source>
</evidence>
<dbReference type="EMBL" id="CAKOFQ010006674">
    <property type="protein sequence ID" value="CAH1957917.1"/>
    <property type="molecule type" value="Genomic_DNA"/>
</dbReference>
<reference evidence="2" key="1">
    <citation type="submission" date="2022-03" db="EMBL/GenBank/DDBJ databases">
        <authorList>
            <person name="Sayadi A."/>
        </authorList>
    </citation>
    <scope>NUCLEOTIDE SEQUENCE</scope>
</reference>
<feature type="region of interest" description="Disordered" evidence="1">
    <location>
        <begin position="71"/>
        <end position="102"/>
    </location>
</feature>
<gene>
    <name evidence="2" type="ORF">ACAOBT_LOCUS2361</name>
</gene>
<evidence type="ECO:0000313" key="3">
    <source>
        <dbReference type="Proteomes" id="UP001152888"/>
    </source>
</evidence>
<protein>
    <submittedName>
        <fullName evidence="2">Uncharacterized protein</fullName>
    </submittedName>
</protein>
<feature type="compositionally biased region" description="Low complexity" evidence="1">
    <location>
        <begin position="1"/>
        <end position="13"/>
    </location>
</feature>
<name>A0A9P0JQ18_ACAOB</name>
<sequence>MGTTQIKTTPTPKIESDSTGEPNSNSEKELSPLQQNVLDESIPTPFKQTLFWPTPKENIAKHKLMNKVPAVATSSQWQQYYQKKRRKEKTRRTTENRKKEQT</sequence>
<comment type="caution">
    <text evidence="2">The sequence shown here is derived from an EMBL/GenBank/DDBJ whole genome shotgun (WGS) entry which is preliminary data.</text>
</comment>
<dbReference type="OrthoDB" id="6765441at2759"/>
<feature type="compositionally biased region" description="Polar residues" evidence="1">
    <location>
        <begin position="72"/>
        <end position="81"/>
    </location>
</feature>
<proteinExistence type="predicted"/>